<sequence length="44" mass="4884">MARYPDFASQLADTVFKLGMRPAAADLLRGPVGELARFEAFARR</sequence>
<dbReference type="KEGG" id="msh:LI98_25195"/>
<gene>
    <name evidence="1" type="ORF">BIN_B_03375</name>
</gene>
<dbReference type="AlphaFoldDB" id="A0A653FH49"/>
<evidence type="ECO:0000313" key="1">
    <source>
        <dbReference type="EMBL" id="VTP09044.1"/>
    </source>
</evidence>
<protein>
    <submittedName>
        <fullName evidence="1">Uncharacterized protein</fullName>
    </submittedName>
</protein>
<name>A0A653FH49_MYCSM</name>
<reference evidence="1" key="1">
    <citation type="submission" date="2019-05" db="EMBL/GenBank/DDBJ databases">
        <authorList>
            <person name="Naeem R."/>
            <person name="Antony C."/>
            <person name="Guan Q."/>
        </authorList>
    </citation>
    <scope>NUCLEOTIDE SEQUENCE</scope>
    <source>
        <strain evidence="1">1</strain>
    </source>
</reference>
<dbReference type="KEGG" id="msn:LI99_25190"/>
<dbReference type="EMBL" id="LR589642">
    <property type="protein sequence ID" value="VTP09044.1"/>
    <property type="molecule type" value="Genomic_DNA"/>
</dbReference>
<organism evidence="1">
    <name type="scientific">Mycolicibacterium smegmatis</name>
    <name type="common">Mycobacterium smegmatis</name>
    <dbReference type="NCBI Taxonomy" id="1772"/>
    <lineage>
        <taxon>Bacteria</taxon>
        <taxon>Bacillati</taxon>
        <taxon>Actinomycetota</taxon>
        <taxon>Actinomycetes</taxon>
        <taxon>Mycobacteriales</taxon>
        <taxon>Mycobacteriaceae</taxon>
        <taxon>Mycolicibacterium</taxon>
    </lineage>
</organism>
<proteinExistence type="predicted"/>
<accession>A0A653FH49</accession>